<proteinExistence type="predicted"/>
<evidence type="ECO:0000313" key="3">
    <source>
        <dbReference type="Proteomes" id="UP001168540"/>
    </source>
</evidence>
<dbReference type="RefSeq" id="WP_289829503.1">
    <property type="nucleotide sequence ID" value="NZ_JAUEDK010000011.1"/>
</dbReference>
<keyword evidence="1" id="KW-0732">Signal</keyword>
<dbReference type="Pfam" id="PF10973">
    <property type="entry name" value="DUF2799"/>
    <property type="match status" value="1"/>
</dbReference>
<organism evidence="2 3">
    <name type="scientific">Crenobacter oryzisoli</name>
    <dbReference type="NCBI Taxonomy" id="3056844"/>
    <lineage>
        <taxon>Bacteria</taxon>
        <taxon>Pseudomonadati</taxon>
        <taxon>Pseudomonadota</taxon>
        <taxon>Betaproteobacteria</taxon>
        <taxon>Neisseriales</taxon>
        <taxon>Neisseriaceae</taxon>
        <taxon>Crenobacter</taxon>
    </lineage>
</organism>
<keyword evidence="3" id="KW-1185">Reference proteome</keyword>
<evidence type="ECO:0000313" key="2">
    <source>
        <dbReference type="EMBL" id="MDN0074914.1"/>
    </source>
</evidence>
<comment type="caution">
    <text evidence="2">The sequence shown here is derived from an EMBL/GenBank/DDBJ whole genome shotgun (WGS) entry which is preliminary data.</text>
</comment>
<feature type="chain" id="PRO_5046863402" evidence="1">
    <location>
        <begin position="19"/>
        <end position="138"/>
    </location>
</feature>
<evidence type="ECO:0000256" key="1">
    <source>
        <dbReference type="SAM" id="SignalP"/>
    </source>
</evidence>
<accession>A0ABT7XMA0</accession>
<name>A0ABT7XMA0_9NEIS</name>
<feature type="signal peptide" evidence="1">
    <location>
        <begin position="1"/>
        <end position="18"/>
    </location>
</feature>
<dbReference type="EMBL" id="JAUEDK010000011">
    <property type="protein sequence ID" value="MDN0074914.1"/>
    <property type="molecule type" value="Genomic_DNA"/>
</dbReference>
<gene>
    <name evidence="2" type="ORF">QU481_08405</name>
</gene>
<sequence>MRFLPLFLSLLLSGCATLNEQQCRTLSSAAIGETDGRAGYPTTRFDDNQQACGKYQLTLDRDAYLTGRARGLQDYCTPDNGTRVGLRGERYYGVCPKEREDAFLLKYWPAYVQFQRESYYGSYWAWPYRYWGYPPYWR</sequence>
<protein>
    <submittedName>
        <fullName evidence="2">DUF2799 domain-containing protein</fullName>
    </submittedName>
</protein>
<reference evidence="2" key="1">
    <citation type="submission" date="2023-06" db="EMBL/GenBank/DDBJ databases">
        <authorList>
            <person name="Zhang S."/>
        </authorList>
    </citation>
    <scope>NUCLEOTIDE SEQUENCE</scope>
    <source>
        <strain evidence="2">SG2303</strain>
    </source>
</reference>
<dbReference type="Proteomes" id="UP001168540">
    <property type="component" value="Unassembled WGS sequence"/>
</dbReference>
<dbReference type="PROSITE" id="PS51257">
    <property type="entry name" value="PROKAR_LIPOPROTEIN"/>
    <property type="match status" value="1"/>
</dbReference>
<dbReference type="InterPro" id="IPR021242">
    <property type="entry name" value="DUF2799"/>
</dbReference>